<dbReference type="AlphaFoldDB" id="A0A1M5QQ23"/>
<dbReference type="OrthoDB" id="2061576at2"/>
<dbReference type="EMBL" id="FQWX01000023">
    <property type="protein sequence ID" value="SHH16038.1"/>
    <property type="molecule type" value="Genomic_DNA"/>
</dbReference>
<keyword evidence="2" id="KW-1185">Reference proteome</keyword>
<dbReference type="Proteomes" id="UP000243255">
    <property type="component" value="Unassembled WGS sequence"/>
</dbReference>
<evidence type="ECO:0000313" key="2">
    <source>
        <dbReference type="Proteomes" id="UP000243255"/>
    </source>
</evidence>
<dbReference type="STRING" id="1121321.SAMN04488530_1237"/>
<organism evidence="1 2">
    <name type="scientific">Asaccharospora irregularis DSM 2635</name>
    <dbReference type="NCBI Taxonomy" id="1121321"/>
    <lineage>
        <taxon>Bacteria</taxon>
        <taxon>Bacillati</taxon>
        <taxon>Bacillota</taxon>
        <taxon>Clostridia</taxon>
        <taxon>Peptostreptococcales</taxon>
        <taxon>Peptostreptococcaceae</taxon>
        <taxon>Asaccharospora</taxon>
    </lineage>
</organism>
<gene>
    <name evidence="1" type="ORF">SAMN04488530_1237</name>
</gene>
<sequence length="105" mass="12321">MEELLQIIKEMDIPFAYDHFAEGESPDPPFICYLLPSSDNFAADGRVYLKVNEVHIELYTDLKDLSVEQKVESVLDSHGIFYDRLETWIESEKMYEVLYSFEMEA</sequence>
<accession>A0A1M5QQ23</accession>
<dbReference type="RefSeq" id="WP_073126632.1">
    <property type="nucleotide sequence ID" value="NZ_BAABCH010000092.1"/>
</dbReference>
<evidence type="ECO:0008006" key="3">
    <source>
        <dbReference type="Google" id="ProtNLM"/>
    </source>
</evidence>
<protein>
    <recommendedName>
        <fullName evidence="3">Prophage pi2 protein 38</fullName>
    </recommendedName>
</protein>
<evidence type="ECO:0000313" key="1">
    <source>
        <dbReference type="EMBL" id="SHH16038.1"/>
    </source>
</evidence>
<reference evidence="2" key="1">
    <citation type="submission" date="2016-11" db="EMBL/GenBank/DDBJ databases">
        <authorList>
            <person name="Varghese N."/>
            <person name="Submissions S."/>
        </authorList>
    </citation>
    <scope>NUCLEOTIDE SEQUENCE [LARGE SCALE GENOMIC DNA]</scope>
    <source>
        <strain evidence="2">DSM 2635</strain>
    </source>
</reference>
<name>A0A1M5QQ23_9FIRM</name>
<proteinExistence type="predicted"/>